<dbReference type="AlphaFoldDB" id="A0A9P6A592"/>
<protein>
    <submittedName>
        <fullName evidence="2">Uncharacterized protein</fullName>
    </submittedName>
</protein>
<feature type="region of interest" description="Disordered" evidence="1">
    <location>
        <begin position="179"/>
        <end position="203"/>
    </location>
</feature>
<gene>
    <name evidence="2" type="ORF">BDN71DRAFT_1427252</name>
</gene>
<evidence type="ECO:0000313" key="2">
    <source>
        <dbReference type="EMBL" id="KAF9500345.1"/>
    </source>
</evidence>
<evidence type="ECO:0000256" key="1">
    <source>
        <dbReference type="SAM" id="MobiDB-lite"/>
    </source>
</evidence>
<dbReference type="Proteomes" id="UP000807025">
    <property type="component" value="Unassembled WGS sequence"/>
</dbReference>
<dbReference type="EMBL" id="MU154527">
    <property type="protein sequence ID" value="KAF9500345.1"/>
    <property type="molecule type" value="Genomic_DNA"/>
</dbReference>
<proteinExistence type="predicted"/>
<sequence length="203" mass="22797">MLWQILAKNESKGGANWTQTYLARHGRRHLQAPLFIHHARRASFYIAVKYQEVQDCGIDQIQGYTVNVHPRTRIKISVQVSTPSSSKSSGPAYYSTKEKRCPPSEVKIQDLFKKSKGCVTSLKGWPGRSKLFVSASMRETMPASLEEILGTTVVVVRPVQTTTRNSVWQFPQVRSFSFPPQSPPASSSPPRNLMARPCVYETS</sequence>
<comment type="caution">
    <text evidence="2">The sequence shown here is derived from an EMBL/GenBank/DDBJ whole genome shotgun (WGS) entry which is preliminary data.</text>
</comment>
<reference evidence="2" key="1">
    <citation type="submission" date="2020-11" db="EMBL/GenBank/DDBJ databases">
        <authorList>
            <consortium name="DOE Joint Genome Institute"/>
            <person name="Ahrendt S."/>
            <person name="Riley R."/>
            <person name="Andreopoulos W."/>
            <person name="Labutti K."/>
            <person name="Pangilinan J."/>
            <person name="Ruiz-Duenas F.J."/>
            <person name="Barrasa J.M."/>
            <person name="Sanchez-Garcia M."/>
            <person name="Camarero S."/>
            <person name="Miyauchi S."/>
            <person name="Serrano A."/>
            <person name="Linde D."/>
            <person name="Babiker R."/>
            <person name="Drula E."/>
            <person name="Ayuso-Fernandez I."/>
            <person name="Pacheco R."/>
            <person name="Padilla G."/>
            <person name="Ferreira P."/>
            <person name="Barriuso J."/>
            <person name="Kellner H."/>
            <person name="Castanera R."/>
            <person name="Alfaro M."/>
            <person name="Ramirez L."/>
            <person name="Pisabarro A.G."/>
            <person name="Kuo A."/>
            <person name="Tritt A."/>
            <person name="Lipzen A."/>
            <person name="He G."/>
            <person name="Yan M."/>
            <person name="Ng V."/>
            <person name="Cullen D."/>
            <person name="Martin F."/>
            <person name="Rosso M.-N."/>
            <person name="Henrissat B."/>
            <person name="Hibbett D."/>
            <person name="Martinez A.T."/>
            <person name="Grigoriev I.V."/>
        </authorList>
    </citation>
    <scope>NUCLEOTIDE SEQUENCE</scope>
    <source>
        <strain evidence="2">ATCC 90797</strain>
    </source>
</reference>
<keyword evidence="3" id="KW-1185">Reference proteome</keyword>
<name>A0A9P6A592_PLEER</name>
<accession>A0A9P6A592</accession>
<evidence type="ECO:0000313" key="3">
    <source>
        <dbReference type="Proteomes" id="UP000807025"/>
    </source>
</evidence>
<organism evidence="2 3">
    <name type="scientific">Pleurotus eryngii</name>
    <name type="common">Boletus of the steppes</name>
    <dbReference type="NCBI Taxonomy" id="5323"/>
    <lineage>
        <taxon>Eukaryota</taxon>
        <taxon>Fungi</taxon>
        <taxon>Dikarya</taxon>
        <taxon>Basidiomycota</taxon>
        <taxon>Agaricomycotina</taxon>
        <taxon>Agaricomycetes</taxon>
        <taxon>Agaricomycetidae</taxon>
        <taxon>Agaricales</taxon>
        <taxon>Pleurotineae</taxon>
        <taxon>Pleurotaceae</taxon>
        <taxon>Pleurotus</taxon>
    </lineage>
</organism>